<reference evidence="2 3" key="1">
    <citation type="journal article" date="2014" name="Int. J. Syst. Evol. Microbiol.">
        <title>Phaeodactylibacter xiamenensis gen. nov., sp. nov., a member of the family Saprospiraceae isolated from the marine alga Phaeodactylum tricornutum.</title>
        <authorList>
            <person name="Chen Z.Jr."/>
            <person name="Lei X."/>
            <person name="Lai Q."/>
            <person name="Li Y."/>
            <person name="Zhang B."/>
            <person name="Zhang J."/>
            <person name="Zhang H."/>
            <person name="Yang L."/>
            <person name="Zheng W."/>
            <person name="Tian Y."/>
            <person name="Yu Z."/>
            <person name="Xu H.Jr."/>
            <person name="Zheng T."/>
        </authorList>
    </citation>
    <scope>NUCLEOTIDE SEQUENCE [LARGE SCALE GENOMIC DNA]</scope>
    <source>
        <strain evidence="2 3">KD52</strain>
    </source>
</reference>
<accession>A0A098SD94</accession>
<sequence>MKWGQVDLEELNMTTCLEDTTAAAVILGDYATLKFDFGQGTRYIFEHHRRIKILDKSAFNYGDVQLYLYGDDQISGLKAQTISRGSGQTFRLKGRDFYEEEVADEVKALKFTFPNLEEGAVIEYTYTITSDRIVQLRSWYYQHDIPVRWSELHIDIPVWFEYLFLTNGRSPDINEQERLTQNFRVVQYKTKQAGMSGTVKQASGTTTMSGEVTRYRLVMENVPALKEEAFITTMDDYRASLRFQLQAVRFPNQPVDQILSSWPDVSKRLLTSTSFGLQFEKKRNQKELLEALAPYLPEQGTPSEKALAAYYYLQDALEWDGSYWYNAEESVLECFDRKRGSSGELNLILMTVLKALDVECYPVLLSTRSHGKMLQLYPIVRQFNHMVTVARINDQLLILDLSDDERPAGVPRKASLNKVGWLVSETNPQWINIAPPGASTARMFQMSLSENGDLSYQLQTKSEGYHAVDIRDLVSGAEGEQALAKELQKHFPESQAEGMQVALPDNPVDAVKWGYTAQVPGAAQAFNDFIYFSPCILPYFEENPFQKAERSYPVDLAHPFDVRDVFIVEIPEGYVLEEMPESASFALPGKAGRFEFTPTETTGKVNLVYSLRLDKTHFEPEEYLALKQFLDLVIEKQGEQFVFRKKT</sequence>
<dbReference type="Pfam" id="PF12969">
    <property type="entry name" value="DUF3857"/>
    <property type="match status" value="1"/>
</dbReference>
<keyword evidence="3" id="KW-1185">Reference proteome</keyword>
<dbReference type="InterPro" id="IPR024618">
    <property type="entry name" value="DUF3857"/>
</dbReference>
<dbReference type="Proteomes" id="UP000029736">
    <property type="component" value="Unassembled WGS sequence"/>
</dbReference>
<evidence type="ECO:0000313" key="2">
    <source>
        <dbReference type="EMBL" id="KGE88962.1"/>
    </source>
</evidence>
<dbReference type="OrthoDB" id="98874at2"/>
<organism evidence="2 3">
    <name type="scientific">Phaeodactylibacter xiamenensis</name>
    <dbReference type="NCBI Taxonomy" id="1524460"/>
    <lineage>
        <taxon>Bacteria</taxon>
        <taxon>Pseudomonadati</taxon>
        <taxon>Bacteroidota</taxon>
        <taxon>Saprospiria</taxon>
        <taxon>Saprospirales</taxon>
        <taxon>Haliscomenobacteraceae</taxon>
        <taxon>Phaeodactylibacter</taxon>
    </lineage>
</organism>
<name>A0A098SD94_9BACT</name>
<dbReference type="Gene3D" id="2.60.120.1130">
    <property type="match status" value="1"/>
</dbReference>
<evidence type="ECO:0000259" key="1">
    <source>
        <dbReference type="Pfam" id="PF12969"/>
    </source>
</evidence>
<dbReference type="EMBL" id="JPOS01000012">
    <property type="protein sequence ID" value="KGE88962.1"/>
    <property type="molecule type" value="Genomic_DNA"/>
</dbReference>
<proteinExistence type="predicted"/>
<feature type="domain" description="DUF3857" evidence="1">
    <location>
        <begin position="44"/>
        <end position="167"/>
    </location>
</feature>
<gene>
    <name evidence="2" type="ORF">IX84_03980</name>
</gene>
<evidence type="ECO:0000313" key="3">
    <source>
        <dbReference type="Proteomes" id="UP000029736"/>
    </source>
</evidence>
<dbReference type="Gene3D" id="2.60.40.3140">
    <property type="match status" value="1"/>
</dbReference>
<dbReference type="AlphaFoldDB" id="A0A098SD94"/>
<dbReference type="Gene3D" id="3.10.620.30">
    <property type="match status" value="1"/>
</dbReference>
<comment type="caution">
    <text evidence="2">The sequence shown here is derived from an EMBL/GenBank/DDBJ whole genome shotgun (WGS) entry which is preliminary data.</text>
</comment>
<dbReference type="RefSeq" id="WP_044216705.1">
    <property type="nucleotide sequence ID" value="NZ_JBKAGJ010000031.1"/>
</dbReference>
<dbReference type="STRING" id="1524460.IX84_03980"/>
<protein>
    <recommendedName>
        <fullName evidence="1">DUF3857 domain-containing protein</fullName>
    </recommendedName>
</protein>